<reference evidence="9 10" key="1">
    <citation type="submission" date="2024-02" db="EMBL/GenBank/DDBJ databases">
        <title>New especies of Spiribacter isolated from saline water.</title>
        <authorList>
            <person name="Leon M.J."/>
            <person name="De La Haba R."/>
            <person name="Sanchez-Porro C."/>
            <person name="Ventosa A."/>
        </authorList>
    </citation>
    <scope>NUCLEOTIDE SEQUENCE [LARGE SCALE GENOMIC DNA]</scope>
    <source>
        <strain evidence="10">ag22IC6-390</strain>
    </source>
</reference>
<dbReference type="InterPro" id="IPR011067">
    <property type="entry name" value="Plasmid_toxin/cell-grow_inhib"/>
</dbReference>
<keyword evidence="6" id="KW-0804">Transcription</keyword>
<dbReference type="Pfam" id="PF07362">
    <property type="entry name" value="CcdA"/>
    <property type="match status" value="1"/>
</dbReference>
<keyword evidence="10" id="KW-1185">Reference proteome</keyword>
<name>A0ABV3TCC4_9GAMM</name>
<evidence type="ECO:0000256" key="3">
    <source>
        <dbReference type="ARBA" id="ARBA00022491"/>
    </source>
</evidence>
<dbReference type="Gene3D" id="2.30.30.110">
    <property type="match status" value="1"/>
</dbReference>
<comment type="similarity">
    <text evidence="1">Belongs to the CcdB toxin family.</text>
</comment>
<evidence type="ECO:0000256" key="8">
    <source>
        <dbReference type="ARBA" id="ARBA00033135"/>
    </source>
</evidence>
<evidence type="ECO:0000256" key="2">
    <source>
        <dbReference type="ARBA" id="ARBA00015075"/>
    </source>
</evidence>
<comment type="caution">
    <text evidence="9">The sequence shown here is derived from an EMBL/GenBank/DDBJ whole genome shotgun (WGS) entry which is preliminary data.</text>
</comment>
<gene>
    <name evidence="9" type="ORF">V6X73_03535</name>
</gene>
<proteinExistence type="inferred from homology"/>
<dbReference type="InterPro" id="IPR002712">
    <property type="entry name" value="CcdB"/>
</dbReference>
<evidence type="ECO:0000256" key="5">
    <source>
        <dbReference type="ARBA" id="ARBA00023015"/>
    </source>
</evidence>
<evidence type="ECO:0000256" key="1">
    <source>
        <dbReference type="ARBA" id="ARBA00005230"/>
    </source>
</evidence>
<organism evidence="9 10">
    <name type="scientific">Spiribacter pallidus</name>
    <dbReference type="NCBI Taxonomy" id="1987936"/>
    <lineage>
        <taxon>Bacteria</taxon>
        <taxon>Pseudomonadati</taxon>
        <taxon>Pseudomonadota</taxon>
        <taxon>Gammaproteobacteria</taxon>
        <taxon>Chromatiales</taxon>
        <taxon>Ectothiorhodospiraceae</taxon>
        <taxon>Spiribacter</taxon>
    </lineage>
</organism>
<evidence type="ECO:0000313" key="9">
    <source>
        <dbReference type="EMBL" id="MEX0468803.1"/>
    </source>
</evidence>
<protein>
    <recommendedName>
        <fullName evidence="2">Toxin CcdB</fullName>
    </recommendedName>
    <alternativeName>
        <fullName evidence="8">Cytotoxic protein CcdB</fullName>
    </alternativeName>
    <alternativeName>
        <fullName evidence="7">Protein LetD</fullName>
    </alternativeName>
</protein>
<evidence type="ECO:0000256" key="7">
    <source>
        <dbReference type="ARBA" id="ARBA00029628"/>
    </source>
</evidence>
<dbReference type="InterPro" id="IPR009956">
    <property type="entry name" value="Post-segregation_anti-tox_CcdA"/>
</dbReference>
<keyword evidence="4" id="KW-1277">Toxin-antitoxin system</keyword>
<evidence type="ECO:0000256" key="4">
    <source>
        <dbReference type="ARBA" id="ARBA00022649"/>
    </source>
</evidence>
<dbReference type="EMBL" id="JBAKFM010000002">
    <property type="protein sequence ID" value="MEX0468803.1"/>
    <property type="molecule type" value="Genomic_DNA"/>
</dbReference>
<keyword evidence="3" id="KW-0678">Repressor</keyword>
<evidence type="ECO:0000256" key="6">
    <source>
        <dbReference type="ARBA" id="ARBA00023163"/>
    </source>
</evidence>
<dbReference type="Proteomes" id="UP001556709">
    <property type="component" value="Unassembled WGS sequence"/>
</dbReference>
<dbReference type="RefSeq" id="WP_367958983.1">
    <property type="nucleotide sequence ID" value="NZ_JBAKFK010000002.1"/>
</dbReference>
<dbReference type="SUPFAM" id="SSF50118">
    <property type="entry name" value="Cell growth inhibitor/plasmid maintenance toxic component"/>
    <property type="match status" value="1"/>
</dbReference>
<keyword evidence="5" id="KW-0805">Transcription regulation</keyword>
<sequence length="236" mass="27209">MQAPREGEAMVLGTHECRIPQPKKRINISIDADLLAEAKHWELNLSRVFEDYLRQSMHELRCRQWVERNRRALIDHSREPFAYRPDPINGGQAYTENDAFLDEENFQSMVNRLPVLNESTQRRLGDIFPASMYPVFRTRIVRLDRRAPFLVGFQSALLEPLGTEIVAPLIPTRHYETPLDDVHPIVELDCSPGSRFVLVTHHLMTVTQRSLGEPVEYLAKANRKITRAIDFLLGGI</sequence>
<accession>A0ABV3TCC4</accession>
<dbReference type="Pfam" id="PF01845">
    <property type="entry name" value="CcdB"/>
    <property type="match status" value="1"/>
</dbReference>
<evidence type="ECO:0000313" key="10">
    <source>
        <dbReference type="Proteomes" id="UP001556709"/>
    </source>
</evidence>